<dbReference type="PROSITE" id="PS50995">
    <property type="entry name" value="HTH_MARR_2"/>
    <property type="match status" value="1"/>
</dbReference>
<dbReference type="Proteomes" id="UP000198649">
    <property type="component" value="Unassembled WGS sequence"/>
</dbReference>
<feature type="domain" description="HTH marR-type" evidence="1">
    <location>
        <begin position="1"/>
        <end position="150"/>
    </location>
</feature>
<evidence type="ECO:0000313" key="2">
    <source>
        <dbReference type="EMBL" id="SFI59040.1"/>
    </source>
</evidence>
<gene>
    <name evidence="2" type="ORF">SAMN05216561_110118</name>
</gene>
<protein>
    <submittedName>
        <fullName evidence="2">DNA-binding transcriptional regulator, MarR family</fullName>
    </submittedName>
</protein>
<organism evidence="2 3">
    <name type="scientific">Nocardioides psychrotolerans</name>
    <dbReference type="NCBI Taxonomy" id="1005945"/>
    <lineage>
        <taxon>Bacteria</taxon>
        <taxon>Bacillati</taxon>
        <taxon>Actinomycetota</taxon>
        <taxon>Actinomycetes</taxon>
        <taxon>Propionibacteriales</taxon>
        <taxon>Nocardioidaceae</taxon>
        <taxon>Nocardioides</taxon>
    </lineage>
</organism>
<evidence type="ECO:0000259" key="1">
    <source>
        <dbReference type="PROSITE" id="PS50995"/>
    </source>
</evidence>
<dbReference type="InterPro" id="IPR036390">
    <property type="entry name" value="WH_DNA-bd_sf"/>
</dbReference>
<reference evidence="2 3" key="1">
    <citation type="submission" date="2016-10" db="EMBL/GenBank/DDBJ databases">
        <authorList>
            <person name="de Groot N.N."/>
        </authorList>
    </citation>
    <scope>NUCLEOTIDE SEQUENCE [LARGE SCALE GENOMIC DNA]</scope>
    <source>
        <strain evidence="2 3">CGMCC 1.11156</strain>
    </source>
</reference>
<dbReference type="STRING" id="1005945.SAMN05216561_110118"/>
<dbReference type="Gene3D" id="1.10.10.10">
    <property type="entry name" value="Winged helix-like DNA-binding domain superfamily/Winged helix DNA-binding domain"/>
    <property type="match status" value="1"/>
</dbReference>
<accession>A0A1I3JG02</accession>
<dbReference type="Pfam" id="PF12802">
    <property type="entry name" value="MarR_2"/>
    <property type="match status" value="1"/>
</dbReference>
<sequence length="154" mass="17604">MTTQTATRWLSDTEQQTWRRWLALNAQLPALLHRELQRDSELSLPDFDVLVQLTDDDRGRVRIAQLAEALQWERSRLSHHVTRMARRGLVEKEDCLDDGRGSFVVLTSAGRAAIERAAPAHVRTVRRAFFDALSDEDVVLLGEMTEKVLAQLRS</sequence>
<dbReference type="PANTHER" id="PTHR33164:SF99">
    <property type="entry name" value="MARR FAMILY REGULATORY PROTEIN"/>
    <property type="match status" value="1"/>
</dbReference>
<dbReference type="SMART" id="SM00347">
    <property type="entry name" value="HTH_MARR"/>
    <property type="match status" value="1"/>
</dbReference>
<dbReference type="SUPFAM" id="SSF46785">
    <property type="entry name" value="Winged helix' DNA-binding domain"/>
    <property type="match status" value="1"/>
</dbReference>
<keyword evidence="3" id="KW-1185">Reference proteome</keyword>
<proteinExistence type="predicted"/>
<dbReference type="GO" id="GO:0006950">
    <property type="term" value="P:response to stress"/>
    <property type="evidence" value="ECO:0007669"/>
    <property type="project" value="TreeGrafter"/>
</dbReference>
<dbReference type="InterPro" id="IPR000835">
    <property type="entry name" value="HTH_MarR-typ"/>
</dbReference>
<dbReference type="RefSeq" id="WP_091114226.1">
    <property type="nucleotide sequence ID" value="NZ_BKAF01000012.1"/>
</dbReference>
<dbReference type="PANTHER" id="PTHR33164">
    <property type="entry name" value="TRANSCRIPTIONAL REGULATOR, MARR FAMILY"/>
    <property type="match status" value="1"/>
</dbReference>
<dbReference type="GO" id="GO:0003677">
    <property type="term" value="F:DNA binding"/>
    <property type="evidence" value="ECO:0007669"/>
    <property type="project" value="UniProtKB-KW"/>
</dbReference>
<dbReference type="OrthoDB" id="3526267at2"/>
<dbReference type="EMBL" id="FOQG01000010">
    <property type="protein sequence ID" value="SFI59040.1"/>
    <property type="molecule type" value="Genomic_DNA"/>
</dbReference>
<keyword evidence="2" id="KW-0238">DNA-binding</keyword>
<dbReference type="PRINTS" id="PR00598">
    <property type="entry name" value="HTHMARR"/>
</dbReference>
<evidence type="ECO:0000313" key="3">
    <source>
        <dbReference type="Proteomes" id="UP000198649"/>
    </source>
</evidence>
<dbReference type="GO" id="GO:0003700">
    <property type="term" value="F:DNA-binding transcription factor activity"/>
    <property type="evidence" value="ECO:0007669"/>
    <property type="project" value="InterPro"/>
</dbReference>
<dbReference type="AlphaFoldDB" id="A0A1I3JG02"/>
<dbReference type="InterPro" id="IPR039422">
    <property type="entry name" value="MarR/SlyA-like"/>
</dbReference>
<name>A0A1I3JG02_9ACTN</name>
<dbReference type="InterPro" id="IPR036388">
    <property type="entry name" value="WH-like_DNA-bd_sf"/>
</dbReference>